<dbReference type="InterPro" id="IPR049945">
    <property type="entry name" value="AAA_22"/>
</dbReference>
<feature type="transmembrane region" description="Helical" evidence="1">
    <location>
        <begin position="106"/>
        <end position="126"/>
    </location>
</feature>
<keyword evidence="1" id="KW-1133">Transmembrane helix</keyword>
<dbReference type="EMBL" id="CP021425">
    <property type="protein sequence ID" value="ARU55653.1"/>
    <property type="molecule type" value="Genomic_DNA"/>
</dbReference>
<dbReference type="KEGG" id="ome:OLMES_1578"/>
<dbReference type="SMART" id="SM00382">
    <property type="entry name" value="AAA"/>
    <property type="match status" value="1"/>
</dbReference>
<dbReference type="Gene3D" id="3.40.50.300">
    <property type="entry name" value="P-loop containing nucleotide triphosphate hydrolases"/>
    <property type="match status" value="1"/>
</dbReference>
<proteinExistence type="predicted"/>
<gene>
    <name evidence="3" type="ORF">OLMES_1578</name>
</gene>
<reference evidence="3 4" key="1">
    <citation type="submission" date="2017-05" db="EMBL/GenBank/DDBJ databases">
        <title>Genomic insights into alkan degradation activity of Oleiphilus messinensis.</title>
        <authorList>
            <person name="Kozyavkin S.A."/>
            <person name="Slesarev A.I."/>
            <person name="Golyshin P.N."/>
            <person name="Korzhenkov A."/>
            <person name="Golyshina O.N."/>
            <person name="Toshchakov S.V."/>
        </authorList>
    </citation>
    <scope>NUCLEOTIDE SEQUENCE [LARGE SCALE GENOMIC DNA]</scope>
    <source>
        <strain evidence="3 4">ME102</strain>
    </source>
</reference>
<evidence type="ECO:0000313" key="4">
    <source>
        <dbReference type="Proteomes" id="UP000196027"/>
    </source>
</evidence>
<organism evidence="3 4">
    <name type="scientific">Oleiphilus messinensis</name>
    <dbReference type="NCBI Taxonomy" id="141451"/>
    <lineage>
        <taxon>Bacteria</taxon>
        <taxon>Pseudomonadati</taxon>
        <taxon>Pseudomonadota</taxon>
        <taxon>Gammaproteobacteria</taxon>
        <taxon>Oceanospirillales</taxon>
        <taxon>Oleiphilaceae</taxon>
        <taxon>Oleiphilus</taxon>
    </lineage>
</organism>
<protein>
    <submittedName>
        <fullName evidence="3">Sugar-specific transcriptional regulator TrmB family</fullName>
    </submittedName>
</protein>
<feature type="domain" description="AAA+ ATPase" evidence="2">
    <location>
        <begin position="351"/>
        <end position="542"/>
    </location>
</feature>
<dbReference type="RefSeq" id="WP_232465352.1">
    <property type="nucleotide sequence ID" value="NZ_CP021425.1"/>
</dbReference>
<feature type="transmembrane region" description="Helical" evidence="1">
    <location>
        <begin position="190"/>
        <end position="220"/>
    </location>
</feature>
<dbReference type="Pfam" id="PF13401">
    <property type="entry name" value="AAA_22"/>
    <property type="match status" value="1"/>
</dbReference>
<keyword evidence="1" id="KW-0812">Transmembrane</keyword>
<sequence length="683" mass="78420">MPTPHPPKGLWIAIYSMTFQIDLNLLIHWLYSIFIAIGNYFSTALTEMFQQGFADTTAYVQWLLEGFLLCAVLWAIIRLSSVAPAWISAGQKYLLASLGHSTRMRLINSVIWVIKPNTSWLLIALVSSQIPRFVSEEWVIFAMLKPIGVLYALYRALRLTSEWLLSRMYNRQDQFIPAATWNRIHRHAMVIAAVGCLMWITPLLWLPGALSLWIALSWILKQHQPVTGKFLAKFSHTPKDNWLNHDSAMIVWPLVLPFVQGIDLVLRSHELLSLSEKYRTFSLRVLHFRLKTAIPEEEPGEKDIATESAQAKSYRYWILERPEHEQPHISQDALLDQLRSPVLSWLAEQSPSQTLLIRGDRGTGKTHLVRQLCQTLTEPSVGKLWQTISIRTTQPEDVEKLFNDLTHSVPNSDIPDWGSGPDTQATQTFEEISASHTEIIPEEARSKRLIIIDNAENLFQCEPGGFAGLKRFYQLLENRLGDDFYIIIMHGQAWQFLDRCFPRQHPFDQEIVMPRWSATDIRKLILSRHHASKRRLQYDDLLLSALAGTEAASFRAADTRVFNLLWELSHGNPLVALNLWLNSAQFDHNDITIALPQRPNSTFLSQLPIEACFLLLQVVYHRTISSEALTRVIPIADTKIQNLTRQCLQQGILQWSQEDHLIISPTWYTQVINHLSLKNLIYG</sequence>
<dbReference type="InterPro" id="IPR027417">
    <property type="entry name" value="P-loop_NTPase"/>
</dbReference>
<feature type="transmembrane region" description="Helical" evidence="1">
    <location>
        <begin position="21"/>
        <end position="42"/>
    </location>
</feature>
<evidence type="ECO:0000256" key="1">
    <source>
        <dbReference type="SAM" id="Phobius"/>
    </source>
</evidence>
<evidence type="ECO:0000313" key="3">
    <source>
        <dbReference type="EMBL" id="ARU55653.1"/>
    </source>
</evidence>
<dbReference type="InterPro" id="IPR003593">
    <property type="entry name" value="AAA+_ATPase"/>
</dbReference>
<dbReference type="SUPFAM" id="SSF52540">
    <property type="entry name" value="P-loop containing nucleoside triphosphate hydrolases"/>
    <property type="match status" value="1"/>
</dbReference>
<feature type="transmembrane region" description="Helical" evidence="1">
    <location>
        <begin position="138"/>
        <end position="157"/>
    </location>
</feature>
<name>A0A1Y0I8D1_9GAMM</name>
<dbReference type="Proteomes" id="UP000196027">
    <property type="component" value="Chromosome"/>
</dbReference>
<dbReference type="GO" id="GO:0016887">
    <property type="term" value="F:ATP hydrolysis activity"/>
    <property type="evidence" value="ECO:0007669"/>
    <property type="project" value="InterPro"/>
</dbReference>
<feature type="transmembrane region" description="Helical" evidence="1">
    <location>
        <begin position="62"/>
        <end position="86"/>
    </location>
</feature>
<keyword evidence="4" id="KW-1185">Reference proteome</keyword>
<dbReference type="AlphaFoldDB" id="A0A1Y0I8D1"/>
<accession>A0A1Y0I8D1</accession>
<keyword evidence="1" id="KW-0472">Membrane</keyword>
<evidence type="ECO:0000259" key="2">
    <source>
        <dbReference type="SMART" id="SM00382"/>
    </source>
</evidence>